<gene>
    <name evidence="1" type="ORF">BCF74_11263</name>
</gene>
<comment type="caution">
    <text evidence="1">The sequence shown here is derived from an EMBL/GenBank/DDBJ whole genome shotgun (WGS) entry which is preliminary data.</text>
</comment>
<organism evidence="1 2">
    <name type="scientific">Knoellia remsis</name>
    <dbReference type="NCBI Taxonomy" id="407159"/>
    <lineage>
        <taxon>Bacteria</taxon>
        <taxon>Bacillati</taxon>
        <taxon>Actinomycetota</taxon>
        <taxon>Actinomycetes</taxon>
        <taxon>Micrococcales</taxon>
        <taxon>Intrasporangiaceae</taxon>
        <taxon>Knoellia</taxon>
    </lineage>
</organism>
<evidence type="ECO:0000313" key="1">
    <source>
        <dbReference type="EMBL" id="PRY58246.1"/>
    </source>
</evidence>
<accession>A0A2T0UK37</accession>
<protein>
    <submittedName>
        <fullName evidence="1">Uncharacterized protein</fullName>
    </submittedName>
</protein>
<name>A0A2T0UK37_9MICO</name>
<reference evidence="1 2" key="1">
    <citation type="submission" date="2018-03" db="EMBL/GenBank/DDBJ databases">
        <title>Genomic Encyclopedia of Archaeal and Bacterial Type Strains, Phase II (KMG-II): from individual species to whole genera.</title>
        <authorList>
            <person name="Goeker M."/>
        </authorList>
    </citation>
    <scope>NUCLEOTIDE SEQUENCE [LARGE SCALE GENOMIC DNA]</scope>
    <source>
        <strain evidence="1 2">ATCC BAA-1496</strain>
    </source>
</reference>
<dbReference type="RefSeq" id="WP_218279230.1">
    <property type="nucleotide sequence ID" value="NZ_PVTI01000012.1"/>
</dbReference>
<evidence type="ECO:0000313" key="2">
    <source>
        <dbReference type="Proteomes" id="UP000237822"/>
    </source>
</evidence>
<sequence length="913" mass="98814">MSGNRTVHRLGRDGAVLDWLVGPVWEAPCLDLGSVVPADGSPWDDGGRLGRWRLTNGPDVAPVKDALYAVVGPSLPVAPWSPPEFSEDGDFRWPTPFPASSSPAGGPERELQGTWERHRTAYDGVVERSTFCYTPTYRAFVAATRLEVDQPEVRRLVVRSTGPLRVWLRGELVLEHPEFGYMQPWTQVVETLLPSGTSDLVVASWNVALREVRQTVSVHVEGLPVRVVIPSAGADESRDAVAEGLLDAVTVRQWEATDGSATLHGPPGLRVRVHAGRHEVGAHTFDDAGVATVPLVAGDADSEQASMLGTGEISLTVRVDDPACRSRRDLLVGHLPWRQRHSPEAGPDTWRTELLTHAAGRGGSARALAEHALDPSASGVVVTADALAPALGFITSRSDCADFEAVGLMLLWHRVPAERWAPGTRDSVREALLDFKYWIDQPGTDAMCYFTENHQMVWHTAETLVGETFSRDKFTNTGWTGAEHADHGRDLAKAWVDRKLTSGFSEFDSNAYLAIDALALVALVDHAADGDLRRRAEALLDKILLTLASNSWRGTHGSAHGRSYTPTLRASCLEETAGIMWALWGMGALNEATLPATALATSTAYALPEVIRAIASEPDADWTGTQSYRGEYAMERDLLTRGYSSRVVVRRGRGGMVSSVQDYRVGLPGLQEHVWGVTLPGAVQVWATNPAAVNHGSHTRPSGWVGHRVLPRVRQHDRTVIALHRGDTLAEHVHLWFPAARLDEWRVDGDWLVGRKGEGFVAVATPGGFEPVRAGDEAWQSWLPRQAPLLVAVHADDAMVDGLDAFVAGLPELEWRPGDTAVRVGPSASSADAPVELAWDGPFLVNDRPVDVADGVPVTPPHLDNRATRVAAADDLVSVTWGGHLLEIDPVAGRRRTPASGIRDEGVDGTDGG</sequence>
<keyword evidence="2" id="KW-1185">Reference proteome</keyword>
<dbReference type="Proteomes" id="UP000237822">
    <property type="component" value="Unassembled WGS sequence"/>
</dbReference>
<proteinExistence type="predicted"/>
<dbReference type="AlphaFoldDB" id="A0A2T0UK37"/>
<dbReference type="EMBL" id="PVTI01000012">
    <property type="protein sequence ID" value="PRY58246.1"/>
    <property type="molecule type" value="Genomic_DNA"/>
</dbReference>